<keyword evidence="1" id="KW-0121">Carboxypeptidase</keyword>
<dbReference type="RefSeq" id="WP_266270345.1">
    <property type="nucleotide sequence ID" value="NZ_JAPJUH010000005.1"/>
</dbReference>
<dbReference type="Proteomes" id="UP001142592">
    <property type="component" value="Unassembled WGS sequence"/>
</dbReference>
<keyword evidence="1" id="KW-0378">Hydrolase</keyword>
<name>A0A9X3DEV5_9SPHI</name>
<dbReference type="GO" id="GO:0004180">
    <property type="term" value="F:carboxypeptidase activity"/>
    <property type="evidence" value="ECO:0007669"/>
    <property type="project" value="UniProtKB-KW"/>
</dbReference>
<keyword evidence="1" id="KW-0645">Protease</keyword>
<evidence type="ECO:0000313" key="2">
    <source>
        <dbReference type="Proteomes" id="UP001142592"/>
    </source>
</evidence>
<keyword evidence="2" id="KW-1185">Reference proteome</keyword>
<gene>
    <name evidence="1" type="ORF">OQZ29_16475</name>
</gene>
<dbReference type="InterPro" id="IPR008969">
    <property type="entry name" value="CarboxyPept-like_regulatory"/>
</dbReference>
<dbReference type="SUPFAM" id="SSF56935">
    <property type="entry name" value="Porins"/>
    <property type="match status" value="2"/>
</dbReference>
<dbReference type="AlphaFoldDB" id="A0A9X3DEV5"/>
<dbReference type="EMBL" id="JAPJUH010000005">
    <property type="protein sequence ID" value="MCX3266357.1"/>
    <property type="molecule type" value="Genomic_DNA"/>
</dbReference>
<sequence length="887" mass="99688">MRKAILISMLLFWGITFVFAQKAIKGTVRDAAGKGIESVNVNLKDSEGNIISFTRTNKDGIFNLPVKNDQVTGYKIEASSIGYKKQSISILDVGKSQDLTLAPSETSLETVTVKNRPLLTSKGDTLNYRTADFADKQDRSIGDVLKKMPGIEVAENGKISYNGKSISNLYVDGDNLLDDKYNIGTKSIPQGAVDKVQVIQNDQPIKMMRKNNISDDVALNLVIKDDAKLKVMGDATVGAGTPNRFDENLTAMLFNKKLKFINNIKGNNIGNDPGIDLTSHNLADYLKRLDNNKPSGLLSTGAAGVPSLPQNRYLFNKAGVVNLNNLFKFNQDLQLRANISYLFDERRQQYNKFSQTYLADQTISYAEFQNNEVNPQKLRAQFNLNKNAEHDYFNNNFILDYTPFKTNSAFAINNVAASQVLKQETFDISNEFNYRKKLKSENVILLYSYLNRTSQPENLNISPGLNADILNNGNSYLGLSQYIKLPTWYTNNYASFAFLDGGFAQTYKTGFNLQQQNLNSELYRIQNDLSSELVSERTVNDLNWFKGRVYADATYEYTNDKLKAGLSLPVSYNHINYNDPVNTLDNSLNKLFLNPSLNIKYQTGIENYVSANYFYKNDLGGIDDVYRGTVLKNYRSLFANNAPISESKTHSFRGEFNFRKAMQMFFFNASANYSNTELNTISSFSLSNNIQQRIVLPLENHIKNLSASANASKYLFALKSTITAGVNFSQSKYSQLQNGELLPFNTKTISYKAAIEAKLTNFINWSYGATYAVTNNRADVADAINTSFRQLRQQSTLAITTVQNVYLNLSAEHLFTHQANQPNLKYLFADANVKYKLLKIKTDLEFGMTNLANIKQFDAIYLSANALTTGTYLIPGRVAMLKATFNF</sequence>
<reference evidence="1" key="1">
    <citation type="submission" date="2022-11" db="EMBL/GenBank/DDBJ databases">
        <authorList>
            <person name="Graham C."/>
            <person name="Newman J.D."/>
        </authorList>
    </citation>
    <scope>NUCLEOTIDE SEQUENCE</scope>
    <source>
        <strain evidence="1">DSM 19486</strain>
    </source>
</reference>
<accession>A0A9X3DEV5</accession>
<evidence type="ECO:0000313" key="1">
    <source>
        <dbReference type="EMBL" id="MCX3266357.1"/>
    </source>
</evidence>
<comment type="caution">
    <text evidence="1">The sequence shown here is derived from an EMBL/GenBank/DDBJ whole genome shotgun (WGS) entry which is preliminary data.</text>
</comment>
<protein>
    <submittedName>
        <fullName evidence="1">Carboxypeptidase regulatory-like domain-containing protein</fullName>
    </submittedName>
</protein>
<proteinExistence type="predicted"/>
<dbReference type="SUPFAM" id="SSF49464">
    <property type="entry name" value="Carboxypeptidase regulatory domain-like"/>
    <property type="match status" value="1"/>
</dbReference>
<dbReference type="Gene3D" id="2.60.40.1120">
    <property type="entry name" value="Carboxypeptidase-like, regulatory domain"/>
    <property type="match status" value="1"/>
</dbReference>
<dbReference type="Pfam" id="PF13620">
    <property type="entry name" value="CarboxypepD_reg"/>
    <property type="match status" value="1"/>
</dbReference>
<organism evidence="1 2">
    <name type="scientific">Pedobacter agri</name>
    <dbReference type="NCBI Taxonomy" id="454586"/>
    <lineage>
        <taxon>Bacteria</taxon>
        <taxon>Pseudomonadati</taxon>
        <taxon>Bacteroidota</taxon>
        <taxon>Sphingobacteriia</taxon>
        <taxon>Sphingobacteriales</taxon>
        <taxon>Sphingobacteriaceae</taxon>
        <taxon>Pedobacter</taxon>
    </lineage>
</organism>